<protein>
    <submittedName>
        <fullName evidence="2">Unannotated protein</fullName>
    </submittedName>
</protein>
<keyword evidence="1" id="KW-1133">Transmembrane helix</keyword>
<accession>A0A6J7EGN1</accession>
<name>A0A6J7EGN1_9ZZZZ</name>
<feature type="transmembrane region" description="Helical" evidence="1">
    <location>
        <begin position="20"/>
        <end position="43"/>
    </location>
</feature>
<keyword evidence="1" id="KW-0472">Membrane</keyword>
<organism evidence="2">
    <name type="scientific">freshwater metagenome</name>
    <dbReference type="NCBI Taxonomy" id="449393"/>
    <lineage>
        <taxon>unclassified sequences</taxon>
        <taxon>metagenomes</taxon>
        <taxon>ecological metagenomes</taxon>
    </lineage>
</organism>
<gene>
    <name evidence="2" type="ORF">UFOPK3444_01405</name>
</gene>
<evidence type="ECO:0000256" key="1">
    <source>
        <dbReference type="SAM" id="Phobius"/>
    </source>
</evidence>
<sequence>MAALGGEPLMAVAISVPIAHLAHWAAVFYAAPVILLLLWAGLARLVRLRNARKAAAGRTDPSSRK</sequence>
<dbReference type="EMBL" id="CAFBLU010000033">
    <property type="protein sequence ID" value="CAB4880848.1"/>
    <property type="molecule type" value="Genomic_DNA"/>
</dbReference>
<proteinExistence type="predicted"/>
<reference evidence="2" key="1">
    <citation type="submission" date="2020-05" db="EMBL/GenBank/DDBJ databases">
        <authorList>
            <person name="Chiriac C."/>
            <person name="Salcher M."/>
            <person name="Ghai R."/>
            <person name="Kavagutti S V."/>
        </authorList>
    </citation>
    <scope>NUCLEOTIDE SEQUENCE</scope>
</reference>
<evidence type="ECO:0000313" key="2">
    <source>
        <dbReference type="EMBL" id="CAB4880848.1"/>
    </source>
</evidence>
<keyword evidence="1" id="KW-0812">Transmembrane</keyword>
<dbReference type="AlphaFoldDB" id="A0A6J7EGN1"/>